<dbReference type="Gene3D" id="3.30.2140.10">
    <property type="entry name" value="Arylamine N-acetyltransferase"/>
    <property type="match status" value="1"/>
</dbReference>
<dbReference type="PANTHER" id="PTHR11786:SF0">
    <property type="entry name" value="ARYLAMINE N-ACETYLTRANSFERASE 4-RELATED"/>
    <property type="match status" value="1"/>
</dbReference>
<evidence type="ECO:0000256" key="1">
    <source>
        <dbReference type="ARBA" id="ARBA00006547"/>
    </source>
</evidence>
<dbReference type="Proteomes" id="UP001058687">
    <property type="component" value="Chromosome 2"/>
</dbReference>
<evidence type="ECO:0000256" key="2">
    <source>
        <dbReference type="RuleBase" id="RU003452"/>
    </source>
</evidence>
<accession>A0AAE9N3Z9</accession>
<protein>
    <submittedName>
        <fullName evidence="3">Arylamine N-acetyltransferase</fullName>
    </submittedName>
</protein>
<gene>
    <name evidence="3" type="ORF">HB761_15880</name>
</gene>
<reference evidence="3" key="1">
    <citation type="submission" date="2020-03" db="EMBL/GenBank/DDBJ databases">
        <title>Five strains of Vibrio campbellii isolated from Mariana Trench.</title>
        <authorList>
            <person name="Liang J."/>
            <person name="Zhang X.-H."/>
        </authorList>
    </citation>
    <scope>NUCLEOTIDE SEQUENCE</scope>
    <source>
        <strain evidence="3">LJC014</strain>
    </source>
</reference>
<dbReference type="InterPro" id="IPR038765">
    <property type="entry name" value="Papain-like_cys_pep_sf"/>
</dbReference>
<dbReference type="SUPFAM" id="SSF54001">
    <property type="entry name" value="Cysteine proteinases"/>
    <property type="match status" value="1"/>
</dbReference>
<name>A0AAE9N3Z9_9VIBR</name>
<dbReference type="InterPro" id="IPR001447">
    <property type="entry name" value="Arylamine_N-AcTrfase"/>
</dbReference>
<dbReference type="PANTHER" id="PTHR11786">
    <property type="entry name" value="N-HYDROXYARYLAMINE O-ACETYLTRANSFERASE"/>
    <property type="match status" value="1"/>
</dbReference>
<dbReference type="Gene3D" id="2.40.128.150">
    <property type="entry name" value="Cysteine proteinases"/>
    <property type="match status" value="1"/>
</dbReference>
<evidence type="ECO:0000313" key="4">
    <source>
        <dbReference type="Proteomes" id="UP001058687"/>
    </source>
</evidence>
<sequence length="271" mass="30603">MNNTDLQAYLDKIGVEQALDINIKLFFKLHINQQRKLPFENFDIALGKGVPISERDIIDKLVYHNRGGYCFELHGLLLRVLQTLGFDARPLLGRVHLSGTPLGRTHQFTLVTMGDEKWIVDAGFGANTLRAPLPFILNQAIHTDTQTFRFIEDQRVGYMLKVQSYDDESQWLDMYSMDFEHVFDGDIVCGNHFASTSPASRFTSSRVATLSTESGIITLANYTLKHRANGEVTEIELEAGPAYLSALKQYFGIELDAEYQDLKPLPIASRV</sequence>
<dbReference type="EMBL" id="CP050468">
    <property type="protein sequence ID" value="UTZ28203.1"/>
    <property type="molecule type" value="Genomic_DNA"/>
</dbReference>
<dbReference type="AlphaFoldDB" id="A0AAE9N3Z9"/>
<dbReference type="GO" id="GO:0016407">
    <property type="term" value="F:acetyltransferase activity"/>
    <property type="evidence" value="ECO:0007669"/>
    <property type="project" value="InterPro"/>
</dbReference>
<comment type="similarity">
    <text evidence="1 2">Belongs to the arylamine N-acetyltransferase family.</text>
</comment>
<dbReference type="RefSeq" id="WP_255942943.1">
    <property type="nucleotide sequence ID" value="NZ_CP050468.1"/>
</dbReference>
<proteinExistence type="inferred from homology"/>
<organism evidence="3 4">
    <name type="scientific">Vibrio campbellii</name>
    <dbReference type="NCBI Taxonomy" id="680"/>
    <lineage>
        <taxon>Bacteria</taxon>
        <taxon>Pseudomonadati</taxon>
        <taxon>Pseudomonadota</taxon>
        <taxon>Gammaproteobacteria</taxon>
        <taxon>Vibrionales</taxon>
        <taxon>Vibrionaceae</taxon>
        <taxon>Vibrio</taxon>
    </lineage>
</organism>
<evidence type="ECO:0000313" key="3">
    <source>
        <dbReference type="EMBL" id="UTZ28203.1"/>
    </source>
</evidence>
<dbReference type="Pfam" id="PF00797">
    <property type="entry name" value="Acetyltransf_2"/>
    <property type="match status" value="1"/>
</dbReference>
<dbReference type="PRINTS" id="PR01543">
    <property type="entry name" value="ANATRNSFRASE"/>
</dbReference>